<organism evidence="1 2">
    <name type="scientific">Prevotella koreensis</name>
    <dbReference type="NCBI Taxonomy" id="2490854"/>
    <lineage>
        <taxon>Bacteria</taxon>
        <taxon>Pseudomonadati</taxon>
        <taxon>Bacteroidota</taxon>
        <taxon>Bacteroidia</taxon>
        <taxon>Bacteroidales</taxon>
        <taxon>Prevotellaceae</taxon>
        <taxon>Prevotella</taxon>
    </lineage>
</organism>
<gene>
    <name evidence="1" type="ORF">EHV08_09600</name>
</gene>
<proteinExistence type="predicted"/>
<reference evidence="1 2" key="1">
    <citation type="submission" date="2018-12" db="EMBL/GenBank/DDBJ databases">
        <title>Genome sequencing of Prevotella sp. KCOM 3155 (= JS262).</title>
        <authorList>
            <person name="Kook J.-K."/>
            <person name="Park S.-N."/>
            <person name="Lim Y.K."/>
        </authorList>
    </citation>
    <scope>NUCLEOTIDE SEQUENCE [LARGE SCALE GENOMIC DNA]</scope>
    <source>
        <strain evidence="1 2">KCOM 3155</strain>
    </source>
</reference>
<keyword evidence="2" id="KW-1185">Reference proteome</keyword>
<name>A0A3S0P948_9BACT</name>
<dbReference type="AlphaFoldDB" id="A0A3S0P948"/>
<protein>
    <submittedName>
        <fullName evidence="1">Four helix bundle protein</fullName>
    </submittedName>
</protein>
<dbReference type="InterPro" id="IPR026354">
    <property type="entry name" value="4helix_suffix_dom"/>
</dbReference>
<dbReference type="RefSeq" id="WP_126679069.1">
    <property type="nucleotide sequence ID" value="NZ_RYYU01000001.1"/>
</dbReference>
<comment type="caution">
    <text evidence="1">The sequence shown here is derived from an EMBL/GenBank/DDBJ whole genome shotgun (WGS) entry which is preliminary data.</text>
</comment>
<dbReference type="NCBIfam" id="TIGR02436">
    <property type="entry name" value="four helix bundle protein"/>
    <property type="match status" value="1"/>
</dbReference>
<dbReference type="InterPro" id="IPR012657">
    <property type="entry name" value="23S_rRNA-intervening_sequence"/>
</dbReference>
<dbReference type="OrthoDB" id="9796189at2"/>
<dbReference type="Gene3D" id="1.20.1440.60">
    <property type="entry name" value="23S rRNA-intervening sequence"/>
    <property type="match status" value="1"/>
</dbReference>
<dbReference type="SUPFAM" id="SSF158446">
    <property type="entry name" value="IVS-encoded protein-like"/>
    <property type="match status" value="1"/>
</dbReference>
<dbReference type="NCBIfam" id="TIGR04258">
    <property type="entry name" value="4helix_suffix"/>
    <property type="match status" value="1"/>
</dbReference>
<evidence type="ECO:0000313" key="2">
    <source>
        <dbReference type="Proteomes" id="UP000278983"/>
    </source>
</evidence>
<accession>A0A3S0P948</accession>
<evidence type="ECO:0000313" key="1">
    <source>
        <dbReference type="EMBL" id="RUL59974.1"/>
    </source>
</evidence>
<dbReference type="Proteomes" id="UP000278983">
    <property type="component" value="Unassembled WGS sequence"/>
</dbReference>
<sequence length="185" mass="21792">MEEFLPNKGNYRQLIVYQVAESIYDTAFYFAHHYLARGDRTIGQMIQAARSCKQNIVEGSAASTTSSETELKLMNVARASLQELLQDYEDYLRVHNMEKWQFDDPRCVQTRKVLRQHNESSFYREHLPQRSAETIANIAITMIHQEDVMLRRLIERLKQNFLVNGGIREQMSAARRDYRRKNGSW</sequence>
<dbReference type="InterPro" id="IPR036583">
    <property type="entry name" value="23S_rRNA_IVS_sf"/>
</dbReference>
<dbReference type="EMBL" id="RYYU01000001">
    <property type="protein sequence ID" value="RUL59974.1"/>
    <property type="molecule type" value="Genomic_DNA"/>
</dbReference>